<dbReference type="AlphaFoldDB" id="A0A0M4SX02"/>
<evidence type="ECO:0000259" key="1">
    <source>
        <dbReference type="Pfam" id="PF12770"/>
    </source>
</evidence>
<dbReference type="InterPro" id="IPR024983">
    <property type="entry name" value="CHAT_dom"/>
</dbReference>
<reference evidence="3" key="1">
    <citation type="submission" date="2015-07" db="EMBL/GenBank/DDBJ databases">
        <title>Genome Of Nitrogen-Fixing Cyanobacterium Nostoc piscinale CENA21 From Solimoes/Amazon River Floodplain Sediments And Comparative Genomics To Uncover Biosynthetic Natural Products Potential.</title>
        <authorList>
            <person name="Leao T.F."/>
            <person name="Leao P.N."/>
            <person name="Guimaraes P.I."/>
            <person name="de Melo A.G.C."/>
            <person name="Ramos R.T.J."/>
            <person name="Silva A."/>
            <person name="Fiore M.F."/>
            <person name="Schneider M.P.C."/>
        </authorList>
    </citation>
    <scope>NUCLEOTIDE SEQUENCE [LARGE SCALE GENOMIC DNA]</scope>
    <source>
        <strain evidence="3">CENA21</strain>
    </source>
</reference>
<sequence>MSEKDKPLLEAEAGEEIDKEISKIDTRFTNQFVQYLGTDRPVMKTIKEVRDTLADIEKATGVKPALIYISFIPKILKSDVLPEQNPTPQDDDILELIMVTGKGVPIRKVMNVTRSQVLATSKLFTSYVTNPGSAKNYIAPSKQLYNWLIAPLNFKLQARRINNLVFITDAGLRSMPTAALYDGQKYLIENYSISLMPSFSLTDTKYVDIKKAEVLGMGASQFMNLDPLPSVPSELTTITRKLWFGRTFLNETFTFRNLKAQRRQKAFGIVHLATHGEFKSGATGNSYIQLWDSQLQMNQMRQLGWNNPPVELVVLSACRTALGDEDAEFGFAGFAVQSGAKSALASLWYVSDEGTFGLMTQFYEKLKQAPIKAEALRRAQVAMLKGEVRLEMGRLRTARSDVPLPEVLAELGDKKLTHPFFWSAFTMIGNPW</sequence>
<proteinExistence type="predicted"/>
<dbReference type="KEGG" id="npz:ACX27_25320"/>
<gene>
    <name evidence="2" type="ORF">ACX27_25320</name>
</gene>
<dbReference type="STRING" id="224013.ACX27_25320"/>
<dbReference type="Pfam" id="PF12770">
    <property type="entry name" value="CHAT"/>
    <property type="match status" value="1"/>
</dbReference>
<dbReference type="PATRIC" id="fig|224013.5.peg.6075"/>
<dbReference type="Proteomes" id="UP000062645">
    <property type="component" value="Chromosome"/>
</dbReference>
<organism evidence="2 3">
    <name type="scientific">Nostoc piscinale CENA21</name>
    <dbReference type="NCBI Taxonomy" id="224013"/>
    <lineage>
        <taxon>Bacteria</taxon>
        <taxon>Bacillati</taxon>
        <taxon>Cyanobacteriota</taxon>
        <taxon>Cyanophyceae</taxon>
        <taxon>Nostocales</taxon>
        <taxon>Nostocaceae</taxon>
        <taxon>Nostoc</taxon>
    </lineage>
</organism>
<reference evidence="2 3" key="2">
    <citation type="journal article" date="2016" name="Genome Announc.">
        <title>Draft Genome Sequence of the N2-Fixing Cyanobacterium Nostoc piscinale CENA21, Isolated from the Brazilian Amazon Floodplain.</title>
        <authorList>
            <person name="Leao T."/>
            <person name="Guimaraes P.I."/>
            <person name="de Melo A.G."/>
            <person name="Ramos R.T."/>
            <person name="Leao P.N."/>
            <person name="Silva A."/>
            <person name="Fiore M.F."/>
            <person name="Schneider M.P."/>
        </authorList>
    </citation>
    <scope>NUCLEOTIDE SEQUENCE [LARGE SCALE GENOMIC DNA]</scope>
    <source>
        <strain evidence="2 3">CENA21</strain>
    </source>
</reference>
<name>A0A0M4SX02_9NOSO</name>
<dbReference type="EMBL" id="CP012036">
    <property type="protein sequence ID" value="ALF56552.1"/>
    <property type="molecule type" value="Genomic_DNA"/>
</dbReference>
<feature type="domain" description="CHAT" evidence="1">
    <location>
        <begin position="140"/>
        <end position="430"/>
    </location>
</feature>
<evidence type="ECO:0000313" key="3">
    <source>
        <dbReference type="Proteomes" id="UP000062645"/>
    </source>
</evidence>
<evidence type="ECO:0000313" key="2">
    <source>
        <dbReference type="EMBL" id="ALF56552.1"/>
    </source>
</evidence>
<keyword evidence="3" id="KW-1185">Reference proteome</keyword>
<protein>
    <recommendedName>
        <fullName evidence="1">CHAT domain-containing protein</fullName>
    </recommendedName>
</protein>
<accession>A0A0M4SX02</accession>